<evidence type="ECO:0000256" key="9">
    <source>
        <dbReference type="ARBA" id="ARBA00031501"/>
    </source>
</evidence>
<keyword evidence="7 10" id="KW-0119">Carbohydrate metabolism</keyword>
<evidence type="ECO:0000256" key="5">
    <source>
        <dbReference type="ARBA" id="ARBA00022676"/>
    </source>
</evidence>
<evidence type="ECO:0000256" key="4">
    <source>
        <dbReference type="ARBA" id="ARBA00020295"/>
    </source>
</evidence>
<evidence type="ECO:0000256" key="6">
    <source>
        <dbReference type="ARBA" id="ARBA00022679"/>
    </source>
</evidence>
<dbReference type="PANTHER" id="PTHR32438:SF5">
    <property type="entry name" value="4-ALPHA-GLUCANOTRANSFERASE DPE1, CHLOROPLASTIC_AMYLOPLASTIC"/>
    <property type="match status" value="1"/>
</dbReference>
<dbReference type="InterPro" id="IPR003385">
    <property type="entry name" value="Glyco_hydro_77"/>
</dbReference>
<dbReference type="EMBL" id="QKWJ01000009">
    <property type="protein sequence ID" value="RDK10376.1"/>
    <property type="molecule type" value="Genomic_DNA"/>
</dbReference>
<dbReference type="Pfam" id="PF02446">
    <property type="entry name" value="Glyco_hydro_77"/>
    <property type="match status" value="1"/>
</dbReference>
<organism evidence="11 12">
    <name type="scientific">Cupriavidus lacunae</name>
    <dbReference type="NCBI Taxonomy" id="2666307"/>
    <lineage>
        <taxon>Bacteria</taxon>
        <taxon>Pseudomonadati</taxon>
        <taxon>Pseudomonadota</taxon>
        <taxon>Betaproteobacteria</taxon>
        <taxon>Burkholderiales</taxon>
        <taxon>Burkholderiaceae</taxon>
        <taxon>Cupriavidus</taxon>
    </lineage>
</organism>
<dbReference type="PANTHER" id="PTHR32438">
    <property type="entry name" value="4-ALPHA-GLUCANOTRANSFERASE DPE1, CHLOROPLASTIC/AMYLOPLASTIC"/>
    <property type="match status" value="1"/>
</dbReference>
<keyword evidence="12" id="KW-1185">Reference proteome</keyword>
<evidence type="ECO:0000256" key="2">
    <source>
        <dbReference type="ARBA" id="ARBA00005684"/>
    </source>
</evidence>
<dbReference type="GO" id="GO:0004134">
    <property type="term" value="F:4-alpha-glucanotransferase activity"/>
    <property type="evidence" value="ECO:0007669"/>
    <property type="project" value="UniProtKB-EC"/>
</dbReference>
<comment type="caution">
    <text evidence="11">The sequence shown here is derived from an EMBL/GenBank/DDBJ whole genome shotgun (WGS) entry which is preliminary data.</text>
</comment>
<evidence type="ECO:0000256" key="1">
    <source>
        <dbReference type="ARBA" id="ARBA00000439"/>
    </source>
</evidence>
<gene>
    <name evidence="11" type="primary">malQ</name>
    <name evidence="11" type="ORF">DN412_10580</name>
</gene>
<dbReference type="EC" id="2.4.1.25" evidence="3 10"/>
<evidence type="ECO:0000256" key="3">
    <source>
        <dbReference type="ARBA" id="ARBA00012560"/>
    </source>
</evidence>
<dbReference type="Gene3D" id="3.20.20.80">
    <property type="entry name" value="Glycosidases"/>
    <property type="match status" value="1"/>
</dbReference>
<evidence type="ECO:0000256" key="7">
    <source>
        <dbReference type="ARBA" id="ARBA00023277"/>
    </source>
</evidence>
<evidence type="ECO:0000256" key="10">
    <source>
        <dbReference type="RuleBase" id="RU361207"/>
    </source>
</evidence>
<name>A0A370NXP1_9BURK</name>
<sequence>MSPRATRHPTHRAAPTPLHALALRAGLLPQWTDAWNQPRTVSDAALRRVLDGLGLPGATTGQCEASRAWLASDDAAHALPPLVTAERGKPMAVPWPHTLPQRAYRLTLEDGAIVTGTAVRGNDDSARDSDGAMLLPAIDVCGYHRLELGDAHTVLAVAPPRCYGVADALRHAGRAGELTRPWGLAVQLYSLRRGAPCGMGDLSALAQCCISAAGARADAVAINPLHAGFAALPERYSPYAPSSRLFLNPLYADPAAQFGQAAVDAAIAALGAGEALAALEARSEIDWIALAPLRYAILRWLWERRETLLPRATLDDCAAFRARGGTTLHAHACYEAIQAQRLADSASGTNHNAAPDWRCWPVTLRSPGDAAVAAFAQAHADAVGYHAFLQWIAADGMARAQRGARNAGMAVGIVSDLAVGADPGGSQAWTRQQEILAGFHAGAPPDLYNPLGQDWGVAVFSPRGLRRHGYAAFLEMLRANLAHAGGLRIDHVLGLARLWLVPAGAPASDGAYLRYPLQDMLRLVALESWRHRAIIIGENLGTVPPELNAALSARGVLGIDVLWFQREESAPADAAEAAHRVPDAAVDTVPAFLPPADWQPDAVGTTSTHDLPTVTGWWAGRDLAWRDRLRLLAPGETLEDVQAGRARERSALWQALCDAGLCSGAEPDPAHAPLDAVLAWLGTARTAMRLVPLEDLLGEAEQPNLPGTTSIHPNWQRRLDADVRALFDTPAVRARADAVRGAKSAARETSAAIRPRTHRTIR</sequence>
<accession>A0A370NXP1</accession>
<protein>
    <recommendedName>
        <fullName evidence="4 10">4-alpha-glucanotransferase</fullName>
        <ecNumber evidence="3 10">2.4.1.25</ecNumber>
    </recommendedName>
    <alternativeName>
        <fullName evidence="8 10">Amylomaltase</fullName>
    </alternativeName>
    <alternativeName>
        <fullName evidence="9 10">Disproportionating enzyme</fullName>
    </alternativeName>
</protein>
<evidence type="ECO:0000256" key="8">
    <source>
        <dbReference type="ARBA" id="ARBA00031423"/>
    </source>
</evidence>
<dbReference type="GO" id="GO:0005975">
    <property type="term" value="P:carbohydrate metabolic process"/>
    <property type="evidence" value="ECO:0007669"/>
    <property type="project" value="InterPro"/>
</dbReference>
<evidence type="ECO:0000313" key="12">
    <source>
        <dbReference type="Proteomes" id="UP000255165"/>
    </source>
</evidence>
<dbReference type="SUPFAM" id="SSF51445">
    <property type="entry name" value="(Trans)glycosidases"/>
    <property type="match status" value="1"/>
</dbReference>
<dbReference type="NCBIfam" id="TIGR00217">
    <property type="entry name" value="malQ"/>
    <property type="match status" value="1"/>
</dbReference>
<reference evidence="12" key="1">
    <citation type="submission" date="2018-06" db="EMBL/GenBank/DDBJ databases">
        <authorList>
            <person name="Feng T."/>
            <person name="Jeon C.O."/>
        </authorList>
    </citation>
    <scope>NUCLEOTIDE SEQUENCE [LARGE SCALE GENOMIC DNA]</scope>
    <source>
        <strain evidence="12">S23</strain>
    </source>
</reference>
<dbReference type="RefSeq" id="WP_115014735.1">
    <property type="nucleotide sequence ID" value="NZ_QKWJ01000009.1"/>
</dbReference>
<proteinExistence type="inferred from homology"/>
<keyword evidence="6 10" id="KW-0808">Transferase</keyword>
<dbReference type="InterPro" id="IPR017853">
    <property type="entry name" value="GH"/>
</dbReference>
<dbReference type="Proteomes" id="UP000255165">
    <property type="component" value="Unassembled WGS sequence"/>
</dbReference>
<dbReference type="AlphaFoldDB" id="A0A370NXP1"/>
<comment type="catalytic activity">
    <reaction evidence="1 10">
        <text>Transfers a segment of a (1-&gt;4)-alpha-D-glucan to a new position in an acceptor, which may be glucose or a (1-&gt;4)-alpha-D-glucan.</text>
        <dbReference type="EC" id="2.4.1.25"/>
    </reaction>
</comment>
<comment type="similarity">
    <text evidence="2 10">Belongs to the disproportionating enzyme family.</text>
</comment>
<keyword evidence="5 10" id="KW-0328">Glycosyltransferase</keyword>
<evidence type="ECO:0000313" key="11">
    <source>
        <dbReference type="EMBL" id="RDK10376.1"/>
    </source>
</evidence>